<evidence type="ECO:0008006" key="6">
    <source>
        <dbReference type="Google" id="ProtNLM"/>
    </source>
</evidence>
<feature type="region of interest" description="Disordered" evidence="1">
    <location>
        <begin position="474"/>
        <end position="507"/>
    </location>
</feature>
<dbReference type="eggNOG" id="ENOG502QQCF">
    <property type="taxonomic scope" value="Eukaryota"/>
</dbReference>
<gene>
    <name evidence="5" type="ORF">TRIUR3_06787</name>
</gene>
<dbReference type="Pfam" id="PF14383">
    <property type="entry name" value="VARLMGL"/>
    <property type="match status" value="1"/>
</dbReference>
<feature type="compositionally biased region" description="Basic and acidic residues" evidence="1">
    <location>
        <begin position="606"/>
        <end position="623"/>
    </location>
</feature>
<evidence type="ECO:0000256" key="1">
    <source>
        <dbReference type="SAM" id="MobiDB-lite"/>
    </source>
</evidence>
<dbReference type="STRING" id="4572.M8B222"/>
<feature type="region of interest" description="Disordered" evidence="1">
    <location>
        <begin position="764"/>
        <end position="806"/>
    </location>
</feature>
<evidence type="ECO:0000259" key="2">
    <source>
        <dbReference type="Pfam" id="PF12552"/>
    </source>
</evidence>
<organism evidence="5">
    <name type="scientific">Triticum urartu</name>
    <name type="common">Red wild einkorn</name>
    <name type="synonym">Crithodium urartu</name>
    <dbReference type="NCBI Taxonomy" id="4572"/>
    <lineage>
        <taxon>Eukaryota</taxon>
        <taxon>Viridiplantae</taxon>
        <taxon>Streptophyta</taxon>
        <taxon>Embryophyta</taxon>
        <taxon>Tracheophyta</taxon>
        <taxon>Spermatophyta</taxon>
        <taxon>Magnoliopsida</taxon>
        <taxon>Liliopsida</taxon>
        <taxon>Poales</taxon>
        <taxon>Poaceae</taxon>
        <taxon>BOP clade</taxon>
        <taxon>Pooideae</taxon>
        <taxon>Triticodae</taxon>
        <taxon>Triticeae</taxon>
        <taxon>Triticinae</taxon>
        <taxon>Triticum</taxon>
    </lineage>
</organism>
<accession>M8B222</accession>
<name>M8B222_TRIUA</name>
<dbReference type="Pfam" id="PF12552">
    <property type="entry name" value="DUF3741"/>
    <property type="match status" value="1"/>
</dbReference>
<sequence length="1015" mass="113091">METDAWRLRCKNATALRLAVEFSEREASKEAAAKVKAKAARHAKEQDHLLRRLSGRRCILDSNLMGGSTSTSDDDTPPHADAYTEEGHSRIDDWKGKEPMRKCSSTYYNEETINLFDLSTRTSRANSVMGQTHRDVQSFKSELKRTIDSDKVHVEERDAPGGSFSSTKSSTTSLKMLLAKETSKEVESKSNAPSVVARLMGLEDDFPAKEPVLYHAKRDFRKSQSCDHLTVTKKAVQQQQHQNSIQSVTQVIHTSCETIEYDGVYEGCEEKARMSLFQDQSSQEGRHSESKSGRMDTVPEKFRQGKSLAMEEKLLHSGELEESLHVLSSEKDFFLKCHEEPDPILPRWMSGLHRTPGSPPTRRITVLKPMRSVQYNGVRQSRTDRAIEPNGLGLRKFHQRSSSKEGTPSQPSSRIVLLRPTPGKPSIPNAKLTHKAAPFRLIDRNNFNRVLLDNAATPASTEVVNDIIRHRQYDSRQRDDSLLSSTHSNGYGGDESSFSDSEVDRSGDSEVDYIEEDGGSFSDSEEGSPASKYSWDYTRRYGSPYSGSSFGRIPHLPESMVTKEAKQRLSQRWAMVTCDEISEEQAQPPRSTCTLGEMLSLNEVTKEDFTSCQKDDKTGERSSKLPRSKSSPVISDTFDNMVSKVQASNPESCKPATEVLMSNKGKSSFTGRVSDFLFPKRKPIRQKTNHHPSDCFDGRVEACPGDSQSHGNHSLETNEEQALHEEKIDISAMQNSTSTSEGTASVDVPISLICRSRRLDRVGLNEGLNSTRDQPSPTSVLDAPSEDSSCNEPESSGSTTSKNAKAVSRSSAIEAVACSLSWDDTTSESPLLRRPYLPSDVDDDESECHVLVQNIMSSSGLEDAQSSIVFAGWHLPDCPLDPVLCNKLLELREQRSYKRLLFDCVNVALIEIGENALLSAFPWSKARTGTWRDSSSPALGVEVWSILKDWIYGARMFMVSKRDNTGIMMDRIVKQEVEGSGWVKMRMSQVVDIAEQIEWGVLEELVAEAVLDFAA</sequence>
<feature type="compositionally biased region" description="Polar residues" evidence="1">
    <location>
        <begin position="767"/>
        <end position="779"/>
    </location>
</feature>
<feature type="compositionally biased region" description="Basic and acidic residues" evidence="1">
    <location>
        <begin position="85"/>
        <end position="96"/>
    </location>
</feature>
<dbReference type="OMA" id="NQQDGCH"/>
<feature type="domain" description="DUF3741" evidence="4">
    <location>
        <begin position="188"/>
        <end position="203"/>
    </location>
</feature>
<evidence type="ECO:0000259" key="4">
    <source>
        <dbReference type="Pfam" id="PF14383"/>
    </source>
</evidence>
<dbReference type="InterPro" id="IPR022212">
    <property type="entry name" value="DUF3741"/>
</dbReference>
<feature type="compositionally biased region" description="Polar residues" evidence="1">
    <location>
        <begin position="786"/>
        <end position="806"/>
    </location>
</feature>
<dbReference type="InterPro" id="IPR025486">
    <property type="entry name" value="DUF4378"/>
</dbReference>
<dbReference type="EMBL" id="KD017245">
    <property type="protein sequence ID" value="EMS67579.1"/>
    <property type="molecule type" value="Genomic_DNA"/>
</dbReference>
<feature type="region of interest" description="Disordered" evidence="1">
    <location>
        <begin position="397"/>
        <end position="432"/>
    </location>
</feature>
<evidence type="ECO:0000313" key="5">
    <source>
        <dbReference type="EMBL" id="EMS67579.1"/>
    </source>
</evidence>
<feature type="domain" description="DUF3741" evidence="2">
    <location>
        <begin position="300"/>
        <end position="342"/>
    </location>
</feature>
<dbReference type="PANTHER" id="PTHR46634">
    <property type="entry name" value="M REDUCTASE II SUBUNIT GAMMA, PUTATIVE (DUF3741)-RELATED"/>
    <property type="match status" value="1"/>
</dbReference>
<dbReference type="PANTHER" id="PTHR46634:SF7">
    <property type="entry name" value="PHOSPHATIDYLINOSITOL N-ACETYGLUCOSAMINLYTRANSFERASE SUBUNIT P-RELATED"/>
    <property type="match status" value="1"/>
</dbReference>
<feature type="compositionally biased region" description="Basic and acidic residues" evidence="1">
    <location>
        <begin position="284"/>
        <end position="299"/>
    </location>
</feature>
<feature type="domain" description="DUF4378" evidence="3">
    <location>
        <begin position="849"/>
        <end position="1008"/>
    </location>
</feature>
<proteinExistence type="predicted"/>
<protein>
    <recommendedName>
        <fullName evidence="6">DUF4378 domain-containing protein</fullName>
    </recommendedName>
</protein>
<reference evidence="5" key="1">
    <citation type="journal article" date="2013" name="Nature">
        <title>Draft genome of the wheat A-genome progenitor Triticum urartu.</title>
        <authorList>
            <person name="Ling H.Q."/>
            <person name="Zhao S."/>
            <person name="Liu D."/>
            <person name="Wang J."/>
            <person name="Sun H."/>
            <person name="Zhang C."/>
            <person name="Fan H."/>
            <person name="Li D."/>
            <person name="Dong L."/>
            <person name="Tao Y."/>
            <person name="Gao C."/>
            <person name="Wu H."/>
            <person name="Li Y."/>
            <person name="Cui Y."/>
            <person name="Guo X."/>
            <person name="Zheng S."/>
            <person name="Wang B."/>
            <person name="Yu K."/>
            <person name="Liang Q."/>
            <person name="Yang W."/>
            <person name="Lou X."/>
            <person name="Chen J."/>
            <person name="Feng M."/>
            <person name="Jian J."/>
            <person name="Zhang X."/>
            <person name="Luo G."/>
            <person name="Jiang Y."/>
            <person name="Liu J."/>
            <person name="Wang Z."/>
            <person name="Sha Y."/>
            <person name="Zhang B."/>
            <person name="Wu H."/>
            <person name="Tang D."/>
            <person name="Shen Q."/>
            <person name="Xue P."/>
            <person name="Zou S."/>
            <person name="Wang X."/>
            <person name="Liu X."/>
            <person name="Wang F."/>
            <person name="Yang Y."/>
            <person name="An X."/>
            <person name="Dong Z."/>
            <person name="Zhang K."/>
            <person name="Zhang X."/>
            <person name="Luo M.C."/>
            <person name="Dvorak J."/>
            <person name="Tong Y."/>
            <person name="Wang J."/>
            <person name="Yang H."/>
            <person name="Li Z."/>
            <person name="Wang D."/>
            <person name="Zhang A."/>
            <person name="Wang J."/>
        </authorList>
    </citation>
    <scope>NUCLEOTIDE SEQUENCE</scope>
</reference>
<feature type="region of interest" description="Disordered" evidence="1">
    <location>
        <begin position="606"/>
        <end position="635"/>
    </location>
</feature>
<dbReference type="Pfam" id="PF14309">
    <property type="entry name" value="DUF4378"/>
    <property type="match status" value="1"/>
</dbReference>
<feature type="compositionally biased region" description="Polar residues" evidence="1">
    <location>
        <begin position="404"/>
        <end position="413"/>
    </location>
</feature>
<feature type="region of interest" description="Disordered" evidence="1">
    <location>
        <begin position="64"/>
        <end position="96"/>
    </location>
</feature>
<evidence type="ECO:0000259" key="3">
    <source>
        <dbReference type="Pfam" id="PF14309"/>
    </source>
</evidence>
<dbReference type="AlphaFoldDB" id="M8B222"/>
<dbReference type="InterPro" id="IPR032795">
    <property type="entry name" value="DUF3741-assoc"/>
</dbReference>
<feature type="region of interest" description="Disordered" evidence="1">
    <location>
        <begin position="276"/>
        <end position="299"/>
    </location>
</feature>